<sequence>MAVEAQHEIFDDHGNFVARADLRVVGTPRLPEFDGAVHRDAKQHRKDLKRERRLASAGWDRRGYTSYDVLHQAVSILRDADEALGRPHDPARIRGWHAIVKKSLFSPAGQNLLRDRIRASL</sequence>
<accession>A0ABX4QR56</accession>
<proteinExistence type="predicted"/>
<keyword evidence="2" id="KW-1185">Reference proteome</keyword>
<dbReference type="Proteomes" id="UP000233565">
    <property type="component" value="Unassembled WGS sequence"/>
</dbReference>
<name>A0ABX4QR56_9ACTN</name>
<gene>
    <name evidence="1" type="ORF">CXG46_16655</name>
</gene>
<reference evidence="1 2" key="1">
    <citation type="submission" date="2017-12" db="EMBL/GenBank/DDBJ databases">
        <title>Pharmacopeia of the Arctic Ocean.</title>
        <authorList>
            <person name="Collins E."/>
            <person name="Ducluzeau A.-L."/>
        </authorList>
    </citation>
    <scope>NUCLEOTIDE SEQUENCE [LARGE SCALE GENOMIC DNA]</scope>
    <source>
        <strain evidence="1 2">DSM 23325</strain>
    </source>
</reference>
<evidence type="ECO:0000313" key="1">
    <source>
        <dbReference type="EMBL" id="PKH37127.1"/>
    </source>
</evidence>
<protein>
    <submittedName>
        <fullName evidence="1">Uncharacterized protein</fullName>
    </submittedName>
</protein>
<organism evidence="1 2">
    <name type="scientific">Nocardioides alpinus</name>
    <dbReference type="NCBI Taxonomy" id="748909"/>
    <lineage>
        <taxon>Bacteria</taxon>
        <taxon>Bacillati</taxon>
        <taxon>Actinomycetota</taxon>
        <taxon>Actinomycetes</taxon>
        <taxon>Propionibacteriales</taxon>
        <taxon>Nocardioidaceae</taxon>
        <taxon>Nocardioides</taxon>
    </lineage>
</organism>
<dbReference type="EMBL" id="PJBV01000035">
    <property type="protein sequence ID" value="PKH37127.1"/>
    <property type="molecule type" value="Genomic_DNA"/>
</dbReference>
<evidence type="ECO:0000313" key="2">
    <source>
        <dbReference type="Proteomes" id="UP000233565"/>
    </source>
</evidence>
<comment type="caution">
    <text evidence="1">The sequence shown here is derived from an EMBL/GenBank/DDBJ whole genome shotgun (WGS) entry which is preliminary data.</text>
</comment>